<accession>A0A0E0DR22</accession>
<keyword evidence="3" id="KW-1185">Reference proteome</keyword>
<name>A0A0E0DR22_9ORYZ</name>
<evidence type="ECO:0000313" key="2">
    <source>
        <dbReference type="EnsemblPlants" id="OMERI05G13360.1"/>
    </source>
</evidence>
<dbReference type="AlphaFoldDB" id="A0A0E0DR22"/>
<sequence length="233" mass="25435">MARQEGHRRPGRRSPVMARKEEAVRAREKVDGTTGRLAARGEAVAGVVAATRRACRRQLLPLLPSTSPKLDPPLSGTVAWEEARRPTRSMEEAVDVATCEVDDSNVCGRRPLRVADAGSGKGGRWCARPRQAAHEEVGSVQVARGQGKRGGNDTQRGARCRPTRRLVGRLPSHATTTTQRVWWARLGDQRDDVVVRQSEVGAASLGAMELGNDNTLQFSRGAGVSFLRCLWQR</sequence>
<dbReference type="Proteomes" id="UP000008021">
    <property type="component" value="Chromosome 5"/>
</dbReference>
<dbReference type="Gramene" id="OMERI05G13360.1">
    <property type="protein sequence ID" value="OMERI05G13360.1"/>
    <property type="gene ID" value="OMERI05G13360"/>
</dbReference>
<evidence type="ECO:0000256" key="1">
    <source>
        <dbReference type="SAM" id="MobiDB-lite"/>
    </source>
</evidence>
<feature type="compositionally biased region" description="Basic and acidic residues" evidence="1">
    <location>
        <begin position="18"/>
        <end position="31"/>
    </location>
</feature>
<feature type="region of interest" description="Disordered" evidence="1">
    <location>
        <begin position="1"/>
        <end position="34"/>
    </location>
</feature>
<organism evidence="2">
    <name type="scientific">Oryza meridionalis</name>
    <dbReference type="NCBI Taxonomy" id="40149"/>
    <lineage>
        <taxon>Eukaryota</taxon>
        <taxon>Viridiplantae</taxon>
        <taxon>Streptophyta</taxon>
        <taxon>Embryophyta</taxon>
        <taxon>Tracheophyta</taxon>
        <taxon>Spermatophyta</taxon>
        <taxon>Magnoliopsida</taxon>
        <taxon>Liliopsida</taxon>
        <taxon>Poales</taxon>
        <taxon>Poaceae</taxon>
        <taxon>BOP clade</taxon>
        <taxon>Oryzoideae</taxon>
        <taxon>Oryzeae</taxon>
        <taxon>Oryzinae</taxon>
        <taxon>Oryza</taxon>
    </lineage>
</organism>
<evidence type="ECO:0000313" key="3">
    <source>
        <dbReference type="Proteomes" id="UP000008021"/>
    </source>
</evidence>
<reference evidence="2" key="2">
    <citation type="submission" date="2018-05" db="EMBL/GenBank/DDBJ databases">
        <title>OmerRS3 (Oryza meridionalis Reference Sequence Version 3).</title>
        <authorList>
            <person name="Zhang J."/>
            <person name="Kudrna D."/>
            <person name="Lee S."/>
            <person name="Talag J."/>
            <person name="Welchert J."/>
            <person name="Wing R.A."/>
        </authorList>
    </citation>
    <scope>NUCLEOTIDE SEQUENCE [LARGE SCALE GENOMIC DNA]</scope>
    <source>
        <strain evidence="2">cv. OR44</strain>
    </source>
</reference>
<protein>
    <submittedName>
        <fullName evidence="2">Uncharacterized protein</fullName>
    </submittedName>
</protein>
<proteinExistence type="predicted"/>
<reference evidence="2" key="1">
    <citation type="submission" date="2015-04" db="UniProtKB">
        <authorList>
            <consortium name="EnsemblPlants"/>
        </authorList>
    </citation>
    <scope>IDENTIFICATION</scope>
</reference>
<dbReference type="HOGENOM" id="CLU_1362272_0_0_1"/>
<dbReference type="EnsemblPlants" id="OMERI05G13360.1">
    <property type="protein sequence ID" value="OMERI05G13360.1"/>
    <property type="gene ID" value="OMERI05G13360"/>
</dbReference>